<accession>A0A8X6JLQ5</accession>
<organism evidence="1 2">
    <name type="scientific">Trichonephila clavata</name>
    <name type="common">Joro spider</name>
    <name type="synonym">Nephila clavata</name>
    <dbReference type="NCBI Taxonomy" id="2740835"/>
    <lineage>
        <taxon>Eukaryota</taxon>
        <taxon>Metazoa</taxon>
        <taxon>Ecdysozoa</taxon>
        <taxon>Arthropoda</taxon>
        <taxon>Chelicerata</taxon>
        <taxon>Arachnida</taxon>
        <taxon>Araneae</taxon>
        <taxon>Araneomorphae</taxon>
        <taxon>Entelegynae</taxon>
        <taxon>Araneoidea</taxon>
        <taxon>Nephilidae</taxon>
        <taxon>Trichonephila</taxon>
    </lineage>
</organism>
<dbReference type="OrthoDB" id="10343126at2759"/>
<evidence type="ECO:0000313" key="2">
    <source>
        <dbReference type="Proteomes" id="UP000887116"/>
    </source>
</evidence>
<dbReference type="AlphaFoldDB" id="A0A8X6JLQ5"/>
<sequence length="106" mass="11870">MNFTDRWSLKTDPRLNIHSLAAQAITRALFGALQMEEVRKEVIRARRSNEVSKGRENGEIIAKIFASGGAIVWVCGQKLSIISFLDGMDRTVEVIKVFPSSSLDFE</sequence>
<keyword evidence="2" id="KW-1185">Reference proteome</keyword>
<gene>
    <name evidence="1" type="ORF">TNCT_672561</name>
</gene>
<dbReference type="Proteomes" id="UP000887116">
    <property type="component" value="Unassembled WGS sequence"/>
</dbReference>
<reference evidence="1" key="1">
    <citation type="submission" date="2020-07" db="EMBL/GenBank/DDBJ databases">
        <title>Multicomponent nature underlies the extraordinary mechanical properties of spider dragline silk.</title>
        <authorList>
            <person name="Kono N."/>
            <person name="Nakamura H."/>
            <person name="Mori M."/>
            <person name="Yoshida Y."/>
            <person name="Ohtoshi R."/>
            <person name="Malay A.D."/>
            <person name="Moran D.A.P."/>
            <person name="Tomita M."/>
            <person name="Numata K."/>
            <person name="Arakawa K."/>
        </authorList>
    </citation>
    <scope>NUCLEOTIDE SEQUENCE</scope>
</reference>
<comment type="caution">
    <text evidence="1">The sequence shown here is derived from an EMBL/GenBank/DDBJ whole genome shotgun (WGS) entry which is preliminary data.</text>
</comment>
<protein>
    <submittedName>
        <fullName evidence="1">Uncharacterized protein</fullName>
    </submittedName>
</protein>
<name>A0A8X6JLQ5_TRICU</name>
<dbReference type="EMBL" id="BMAO01016846">
    <property type="protein sequence ID" value="GFR11556.1"/>
    <property type="molecule type" value="Genomic_DNA"/>
</dbReference>
<proteinExistence type="predicted"/>
<evidence type="ECO:0000313" key="1">
    <source>
        <dbReference type="EMBL" id="GFR11556.1"/>
    </source>
</evidence>